<reference evidence="2" key="1">
    <citation type="submission" date="2021-01" db="EMBL/GenBank/DDBJ databases">
        <authorList>
            <person name="Zahm M."/>
            <person name="Roques C."/>
            <person name="Cabau C."/>
            <person name="Klopp C."/>
            <person name="Donnadieu C."/>
            <person name="Jouanno E."/>
            <person name="Lampietro C."/>
            <person name="Louis A."/>
            <person name="Herpin A."/>
            <person name="Echchiki A."/>
            <person name="Berthelot C."/>
            <person name="Parey E."/>
            <person name="Roest-Crollius H."/>
            <person name="Braasch I."/>
            <person name="Postlethwait J."/>
            <person name="Bobe J."/>
            <person name="Montfort J."/>
            <person name="Bouchez O."/>
            <person name="Begum T."/>
            <person name="Mejri S."/>
            <person name="Adams A."/>
            <person name="Chen W.-J."/>
            <person name="Guiguen Y."/>
        </authorList>
    </citation>
    <scope>NUCLEOTIDE SEQUENCE</scope>
    <source>
        <tissue evidence="2">Blood</tissue>
    </source>
</reference>
<accession>A0A8T3CP65</accession>
<comment type="caution">
    <text evidence="2">The sequence shown here is derived from an EMBL/GenBank/DDBJ whole genome shotgun (WGS) entry which is preliminary data.</text>
</comment>
<dbReference type="EMBL" id="JAERUA010000019">
    <property type="protein sequence ID" value="KAI1886949.1"/>
    <property type="molecule type" value="Genomic_DNA"/>
</dbReference>
<evidence type="ECO:0000256" key="1">
    <source>
        <dbReference type="SAM" id="MobiDB-lite"/>
    </source>
</evidence>
<keyword evidence="3" id="KW-1185">Reference proteome</keyword>
<proteinExistence type="predicted"/>
<sequence length="233" mass="26142">MSNWVTFQTQLASIMDLLVKAAVAEMGNLVEDSAIVLRLEVADNEVLKKKIQTENELMTTRFASIMGTLSKEAVDKITKLVDETAQQLMELEARTVQDAARDSSLHMVYVGEIMEEHDVVVKEEDSPMHSVVLKDKSAGLDEDGAECPLNSERGPEDNSVTTNPPQGLNTSVDRAARARSDVERSFLNDHQYCEENNNMEYDIQPILARFLYVSRQILEVKGNADSEQQHTRQ</sequence>
<feature type="compositionally biased region" description="Polar residues" evidence="1">
    <location>
        <begin position="158"/>
        <end position="172"/>
    </location>
</feature>
<name>A0A8T3CP65_9TELE</name>
<dbReference type="AlphaFoldDB" id="A0A8T3CP65"/>
<dbReference type="Proteomes" id="UP000829720">
    <property type="component" value="Unassembled WGS sequence"/>
</dbReference>
<gene>
    <name evidence="2" type="ORF">AGOR_G00201030</name>
</gene>
<evidence type="ECO:0000313" key="3">
    <source>
        <dbReference type="Proteomes" id="UP000829720"/>
    </source>
</evidence>
<organism evidence="2 3">
    <name type="scientific">Albula goreensis</name>
    <dbReference type="NCBI Taxonomy" id="1534307"/>
    <lineage>
        <taxon>Eukaryota</taxon>
        <taxon>Metazoa</taxon>
        <taxon>Chordata</taxon>
        <taxon>Craniata</taxon>
        <taxon>Vertebrata</taxon>
        <taxon>Euteleostomi</taxon>
        <taxon>Actinopterygii</taxon>
        <taxon>Neopterygii</taxon>
        <taxon>Teleostei</taxon>
        <taxon>Albuliformes</taxon>
        <taxon>Albulidae</taxon>
        <taxon>Albula</taxon>
    </lineage>
</organism>
<evidence type="ECO:0000313" key="2">
    <source>
        <dbReference type="EMBL" id="KAI1886949.1"/>
    </source>
</evidence>
<protein>
    <submittedName>
        <fullName evidence="2">Uncharacterized protein</fullName>
    </submittedName>
</protein>
<feature type="region of interest" description="Disordered" evidence="1">
    <location>
        <begin position="135"/>
        <end position="177"/>
    </location>
</feature>
<dbReference type="OrthoDB" id="6591996at2759"/>